<proteinExistence type="predicted"/>
<organism evidence="1 2">
    <name type="scientific">Cryomorpha ignava</name>
    <dbReference type="NCBI Taxonomy" id="101383"/>
    <lineage>
        <taxon>Bacteria</taxon>
        <taxon>Pseudomonadati</taxon>
        <taxon>Bacteroidota</taxon>
        <taxon>Flavobacteriia</taxon>
        <taxon>Flavobacteriales</taxon>
        <taxon>Cryomorphaceae</taxon>
        <taxon>Cryomorpha</taxon>
    </lineage>
</organism>
<reference evidence="1 2" key="1">
    <citation type="submission" date="2020-02" db="EMBL/GenBank/DDBJ databases">
        <title>Out from the shadows clarifying the taxonomy of the family Cryomorphaceae and related taxa by utilizing the GTDB taxonomic framework.</title>
        <authorList>
            <person name="Bowman J.P."/>
        </authorList>
    </citation>
    <scope>NUCLEOTIDE SEQUENCE [LARGE SCALE GENOMIC DNA]</scope>
    <source>
        <strain evidence="1 2">QSSC 1-22</strain>
    </source>
</reference>
<accession>A0A7K3WP39</accession>
<keyword evidence="2" id="KW-1185">Reference proteome</keyword>
<gene>
    <name evidence="1" type="ORF">G3O08_03080</name>
</gene>
<dbReference type="Proteomes" id="UP000486602">
    <property type="component" value="Unassembled WGS sequence"/>
</dbReference>
<evidence type="ECO:0000313" key="1">
    <source>
        <dbReference type="EMBL" id="NEN22485.1"/>
    </source>
</evidence>
<protein>
    <submittedName>
        <fullName evidence="1">Uncharacterized protein</fullName>
    </submittedName>
</protein>
<dbReference type="RefSeq" id="WP_163283211.1">
    <property type="nucleotide sequence ID" value="NZ_JAAGVY010000003.1"/>
</dbReference>
<dbReference type="AlphaFoldDB" id="A0A7K3WP39"/>
<dbReference type="EMBL" id="JAAGVY010000003">
    <property type="protein sequence ID" value="NEN22485.1"/>
    <property type="molecule type" value="Genomic_DNA"/>
</dbReference>
<name>A0A7K3WP39_9FLAO</name>
<sequence length="100" mass="11528">MNIEAVSKTRKVMTRDKLITSLSEHTAKLDNKSMTFREVKALYFSLNLEYIRFCEVMRSASYFPSKSCDARMKNCTDDSDFEKALAIVRSRINEITSSVN</sequence>
<comment type="caution">
    <text evidence="1">The sequence shown here is derived from an EMBL/GenBank/DDBJ whole genome shotgun (WGS) entry which is preliminary data.</text>
</comment>
<evidence type="ECO:0000313" key="2">
    <source>
        <dbReference type="Proteomes" id="UP000486602"/>
    </source>
</evidence>